<reference evidence="1" key="1">
    <citation type="submission" date="2021-05" db="EMBL/GenBank/DDBJ databases">
        <authorList>
            <person name="Pan Q."/>
            <person name="Jouanno E."/>
            <person name="Zahm M."/>
            <person name="Klopp C."/>
            <person name="Cabau C."/>
            <person name="Louis A."/>
            <person name="Berthelot C."/>
            <person name="Parey E."/>
            <person name="Roest Crollius H."/>
            <person name="Montfort J."/>
            <person name="Robinson-Rechavi M."/>
            <person name="Bouchez O."/>
            <person name="Lampietro C."/>
            <person name="Lopez Roques C."/>
            <person name="Donnadieu C."/>
            <person name="Postlethwait J."/>
            <person name="Bobe J."/>
            <person name="Dillon D."/>
            <person name="Chandos A."/>
            <person name="von Hippel F."/>
            <person name="Guiguen Y."/>
        </authorList>
    </citation>
    <scope>NUCLEOTIDE SEQUENCE</scope>
    <source>
        <strain evidence="1">YG-Jan2019</strain>
    </source>
</reference>
<dbReference type="Proteomes" id="UP001157502">
    <property type="component" value="Chromosome 20"/>
</dbReference>
<evidence type="ECO:0000313" key="1">
    <source>
        <dbReference type="EMBL" id="KAJ7996079.1"/>
    </source>
</evidence>
<dbReference type="EMBL" id="CM055747">
    <property type="protein sequence ID" value="KAJ7996079.1"/>
    <property type="molecule type" value="Genomic_DNA"/>
</dbReference>
<name>A0ACC2FXD5_DALPE</name>
<keyword evidence="2" id="KW-1185">Reference proteome</keyword>
<protein>
    <submittedName>
        <fullName evidence="1">Uncharacterized protein</fullName>
    </submittedName>
</protein>
<gene>
    <name evidence="1" type="ORF">DPEC_G00233350</name>
</gene>
<proteinExistence type="predicted"/>
<accession>A0ACC2FXD5</accession>
<organism evidence="1 2">
    <name type="scientific">Dallia pectoralis</name>
    <name type="common">Alaska blackfish</name>
    <dbReference type="NCBI Taxonomy" id="75939"/>
    <lineage>
        <taxon>Eukaryota</taxon>
        <taxon>Metazoa</taxon>
        <taxon>Chordata</taxon>
        <taxon>Craniata</taxon>
        <taxon>Vertebrata</taxon>
        <taxon>Euteleostomi</taxon>
        <taxon>Actinopterygii</taxon>
        <taxon>Neopterygii</taxon>
        <taxon>Teleostei</taxon>
        <taxon>Protacanthopterygii</taxon>
        <taxon>Esociformes</taxon>
        <taxon>Umbridae</taxon>
        <taxon>Dallia</taxon>
    </lineage>
</organism>
<evidence type="ECO:0000313" key="2">
    <source>
        <dbReference type="Proteomes" id="UP001157502"/>
    </source>
</evidence>
<comment type="caution">
    <text evidence="1">The sequence shown here is derived from an EMBL/GenBank/DDBJ whole genome shotgun (WGS) entry which is preliminary data.</text>
</comment>
<sequence>MPSVVSSSDMGIAFHSLWHELKGAGRSRSTKNMNLFCVSLEGSTDSLYEPALNKPPLSQEHSITVPSRPSSHHSSPSLMNRATWRGSDLCIPMEPSETQKSNLNTKMRRSHVPTPSTSPNEILETDRVPCQRTALAVEVRQELNREQRHPVTQTGNAEADTAESTGTLARFQRLVKMRKGPQTGLDDRKTESSGQLGESVFTHNSPVINCIGQGMKTETTSDSLSIDKRQTESIIGEAGEGPWSIGFHDHPTGPGEVPPPWDQPYHTCNRPPGEPRHNGFDLTLPRATAWDHFENMVQELDSKQTPAEFSTPRIIRSITDLDISEYTRSTSFGRYNTNLFRHHPLPVKKEDNGGSLAVNEEQVESSDQTRSEGIGKKMKNMSSAMRKRIGRKYSKALSEELISDKSPTS</sequence>